<dbReference type="Proteomes" id="UP000663874">
    <property type="component" value="Unassembled WGS sequence"/>
</dbReference>
<proteinExistence type="predicted"/>
<organism evidence="1 2">
    <name type="scientific">Rotaria sordida</name>
    <dbReference type="NCBI Taxonomy" id="392033"/>
    <lineage>
        <taxon>Eukaryota</taxon>
        <taxon>Metazoa</taxon>
        <taxon>Spiralia</taxon>
        <taxon>Gnathifera</taxon>
        <taxon>Rotifera</taxon>
        <taxon>Eurotatoria</taxon>
        <taxon>Bdelloidea</taxon>
        <taxon>Philodinida</taxon>
        <taxon>Philodinidae</taxon>
        <taxon>Rotaria</taxon>
    </lineage>
</organism>
<comment type="caution">
    <text evidence="1">The sequence shown here is derived from an EMBL/GenBank/DDBJ whole genome shotgun (WGS) entry which is preliminary data.</text>
</comment>
<dbReference type="EMBL" id="CAJOBE010011866">
    <property type="protein sequence ID" value="CAF4139689.1"/>
    <property type="molecule type" value="Genomic_DNA"/>
</dbReference>
<dbReference type="AlphaFoldDB" id="A0A819XP67"/>
<accession>A0A819XP67</accession>
<reference evidence="1" key="1">
    <citation type="submission" date="2021-02" db="EMBL/GenBank/DDBJ databases">
        <authorList>
            <person name="Nowell W R."/>
        </authorList>
    </citation>
    <scope>NUCLEOTIDE SEQUENCE</scope>
</reference>
<evidence type="ECO:0000313" key="1">
    <source>
        <dbReference type="EMBL" id="CAF4139689.1"/>
    </source>
</evidence>
<protein>
    <submittedName>
        <fullName evidence="1">Uncharacterized protein</fullName>
    </submittedName>
</protein>
<sequence>MRKCFNLKVTNRRKKRTTANVTTTTAAANNSSIERDDEMLFMLNDKDSVDITQDLIGLELTDDDTNTDYEPGGDD</sequence>
<name>A0A819XP67_9BILA</name>
<evidence type="ECO:0000313" key="2">
    <source>
        <dbReference type="Proteomes" id="UP000663874"/>
    </source>
</evidence>
<gene>
    <name evidence="1" type="ORF">FNK824_LOCUS33128</name>
</gene>